<name>J5T8L2_TRIAS</name>
<accession>J5T8L2</accession>
<dbReference type="Pfam" id="PF12937">
    <property type="entry name" value="F-box-like"/>
    <property type="match status" value="1"/>
</dbReference>
<dbReference type="Proteomes" id="UP000002748">
    <property type="component" value="Unassembled WGS sequence"/>
</dbReference>
<dbReference type="Gene3D" id="1.20.1280.50">
    <property type="match status" value="1"/>
</dbReference>
<protein>
    <recommendedName>
        <fullName evidence="2">F-box domain-containing protein</fullName>
    </recommendedName>
</protein>
<organism evidence="3 4">
    <name type="scientific">Trichosporon asahii var. asahii (strain ATCC 90039 / CBS 2479 / JCM 2466 / KCTC 7840 / NBRC 103889/ NCYC 2677 / UAMH 7654)</name>
    <name type="common">Yeast</name>
    <dbReference type="NCBI Taxonomy" id="1186058"/>
    <lineage>
        <taxon>Eukaryota</taxon>
        <taxon>Fungi</taxon>
        <taxon>Dikarya</taxon>
        <taxon>Basidiomycota</taxon>
        <taxon>Agaricomycotina</taxon>
        <taxon>Tremellomycetes</taxon>
        <taxon>Trichosporonales</taxon>
        <taxon>Trichosporonaceae</taxon>
        <taxon>Trichosporon</taxon>
    </lineage>
</organism>
<sequence length="296" mass="32912">MSNQPPFTDTSSATPTSHSSDLPQARPAVVIDHRFFPHIIDLIISFLSYPGLIHCSSVCKSWRKYAHRHLIRHVAVFEYKEGKANEPGAERVLVRSRNLDWPTASTTLIDTFKVLQTRPSGGFSVSLAEEIPATPGVCFSDPTTAPTLPKPTPWSDCEPFLGEIHDAAKITIILKNCLKQGLPKDAHTPCHHGHLQGDEANPIRELGALCELLFKIASQDVTETLNVIGLEEIVTETRLKLYMEDVCEAIAGELGILRHPHDCNGFPSVGAFLVFFTHEQCRTEQGEKRYRQLTVQ</sequence>
<dbReference type="AlphaFoldDB" id="J5T8L2"/>
<feature type="region of interest" description="Disordered" evidence="1">
    <location>
        <begin position="1"/>
        <end position="23"/>
    </location>
</feature>
<evidence type="ECO:0000313" key="4">
    <source>
        <dbReference type="Proteomes" id="UP000002748"/>
    </source>
</evidence>
<gene>
    <name evidence="3" type="ORF">A1Q1_01102</name>
</gene>
<feature type="domain" description="F-box" evidence="2">
    <location>
        <begin position="39"/>
        <end position="73"/>
    </location>
</feature>
<comment type="caution">
    <text evidence="3">The sequence shown here is derived from an EMBL/GenBank/DDBJ whole genome shotgun (WGS) entry which is preliminary data.</text>
</comment>
<dbReference type="GeneID" id="25984616"/>
<dbReference type="RefSeq" id="XP_014180858.1">
    <property type="nucleotide sequence ID" value="XM_014325383.1"/>
</dbReference>
<feature type="compositionally biased region" description="Polar residues" evidence="1">
    <location>
        <begin position="1"/>
        <end position="22"/>
    </location>
</feature>
<evidence type="ECO:0000313" key="3">
    <source>
        <dbReference type="EMBL" id="EJT49746.1"/>
    </source>
</evidence>
<dbReference type="KEGG" id="tasa:A1Q1_01102"/>
<evidence type="ECO:0000259" key="2">
    <source>
        <dbReference type="Pfam" id="PF12937"/>
    </source>
</evidence>
<dbReference type="InterPro" id="IPR036047">
    <property type="entry name" value="F-box-like_dom_sf"/>
</dbReference>
<dbReference type="HOGENOM" id="CLU_984149_0_0_1"/>
<dbReference type="EMBL" id="ALBS01000158">
    <property type="protein sequence ID" value="EJT49746.1"/>
    <property type="molecule type" value="Genomic_DNA"/>
</dbReference>
<reference evidence="3 4" key="1">
    <citation type="journal article" date="2012" name="Eukaryot. Cell">
        <title>Draft genome sequence of CBS 2479, the standard type strain of Trichosporon asahii.</title>
        <authorList>
            <person name="Yang R.Y."/>
            <person name="Li H.T."/>
            <person name="Zhu H."/>
            <person name="Zhou G.P."/>
            <person name="Wang M."/>
            <person name="Wang L."/>
        </authorList>
    </citation>
    <scope>NUCLEOTIDE SEQUENCE [LARGE SCALE GENOMIC DNA]</scope>
    <source>
        <strain evidence="4">ATCC 90039 / CBS 2479 / JCM 2466 / KCTC 7840 / NCYC 2677 / UAMH 7654</strain>
    </source>
</reference>
<dbReference type="InterPro" id="IPR001810">
    <property type="entry name" value="F-box_dom"/>
</dbReference>
<proteinExistence type="predicted"/>
<dbReference type="VEuPathDB" id="FungiDB:A1Q1_01102"/>
<dbReference type="SUPFAM" id="SSF81383">
    <property type="entry name" value="F-box domain"/>
    <property type="match status" value="1"/>
</dbReference>
<dbReference type="OrthoDB" id="10676419at2759"/>
<evidence type="ECO:0000256" key="1">
    <source>
        <dbReference type="SAM" id="MobiDB-lite"/>
    </source>
</evidence>